<dbReference type="InterPro" id="IPR002539">
    <property type="entry name" value="MaoC-like_dom"/>
</dbReference>
<name>A0ABZ1SSN0_9ACTN</name>
<accession>A0ABZ1SSN0</accession>
<organism evidence="3 4">
    <name type="scientific">Microbispora hainanensis</name>
    <dbReference type="NCBI Taxonomy" id="568844"/>
    <lineage>
        <taxon>Bacteria</taxon>
        <taxon>Bacillati</taxon>
        <taxon>Actinomycetota</taxon>
        <taxon>Actinomycetes</taxon>
        <taxon>Streptosporangiales</taxon>
        <taxon>Streptosporangiaceae</taxon>
        <taxon>Microbispora</taxon>
    </lineage>
</organism>
<comment type="similarity">
    <text evidence="1">Belongs to the enoyl-CoA hydratase/isomerase family.</text>
</comment>
<feature type="domain" description="MaoC-like" evidence="2">
    <location>
        <begin position="25"/>
        <end position="111"/>
    </location>
</feature>
<dbReference type="Proteomes" id="UP001432011">
    <property type="component" value="Chromosome"/>
</dbReference>
<reference evidence="3" key="1">
    <citation type="submission" date="2022-10" db="EMBL/GenBank/DDBJ databases">
        <title>The complete genomes of actinobacterial strains from the NBC collection.</title>
        <authorList>
            <person name="Joergensen T.S."/>
            <person name="Alvarez Arevalo M."/>
            <person name="Sterndorff E.B."/>
            <person name="Faurdal D."/>
            <person name="Vuksanovic O."/>
            <person name="Mourched A.-S."/>
            <person name="Charusanti P."/>
            <person name="Shaw S."/>
            <person name="Blin K."/>
            <person name="Weber T."/>
        </authorList>
    </citation>
    <scope>NUCLEOTIDE SEQUENCE</scope>
    <source>
        <strain evidence="3">NBC_00254</strain>
    </source>
</reference>
<dbReference type="EMBL" id="CP108085">
    <property type="protein sequence ID" value="WUP76015.1"/>
    <property type="molecule type" value="Genomic_DNA"/>
</dbReference>
<evidence type="ECO:0000313" key="3">
    <source>
        <dbReference type="EMBL" id="WUP76015.1"/>
    </source>
</evidence>
<evidence type="ECO:0000259" key="2">
    <source>
        <dbReference type="Pfam" id="PF01575"/>
    </source>
</evidence>
<gene>
    <name evidence="3" type="ORF">OG913_03040</name>
</gene>
<evidence type="ECO:0000256" key="1">
    <source>
        <dbReference type="ARBA" id="ARBA00005254"/>
    </source>
</evidence>
<protein>
    <submittedName>
        <fullName evidence="3">MaoC/PaaZ C-terminal domain-containing protein</fullName>
    </submittedName>
</protein>
<sequence>MTVQSVTRPRYDLLEPGFRLPSRAFRVRRKDLVRYGGAARDYNPIHWDDRTATGFGLPGPIAQGMLTMGLALGYLVEWAGDPGAVVDFGGRFPRLVPVPDDDAGVELTVEASVAEKLEPPKVRVNLAVRLDGAKVLLMPKVIVALR</sequence>
<dbReference type="InterPro" id="IPR029069">
    <property type="entry name" value="HotDog_dom_sf"/>
</dbReference>
<dbReference type="Gene3D" id="3.10.129.10">
    <property type="entry name" value="Hotdog Thioesterase"/>
    <property type="match status" value="1"/>
</dbReference>
<dbReference type="Pfam" id="PF01575">
    <property type="entry name" value="MaoC_dehydratas"/>
    <property type="match status" value="1"/>
</dbReference>
<dbReference type="PANTHER" id="PTHR43841">
    <property type="entry name" value="3-HYDROXYACYL-THIOESTER DEHYDRATASE HTDX-RELATED"/>
    <property type="match status" value="1"/>
</dbReference>
<dbReference type="PANTHER" id="PTHR43841:SF3">
    <property type="entry name" value="(3R)-HYDROXYACYL-ACP DEHYDRATASE SUBUNIT HADB"/>
    <property type="match status" value="1"/>
</dbReference>
<evidence type="ECO:0000313" key="4">
    <source>
        <dbReference type="Proteomes" id="UP001432011"/>
    </source>
</evidence>
<dbReference type="SUPFAM" id="SSF54637">
    <property type="entry name" value="Thioesterase/thiol ester dehydrase-isomerase"/>
    <property type="match status" value="1"/>
</dbReference>
<keyword evidence="4" id="KW-1185">Reference proteome</keyword>
<dbReference type="RefSeq" id="WP_260617032.1">
    <property type="nucleotide sequence ID" value="NZ_CP108085.1"/>
</dbReference>
<proteinExistence type="inferred from homology"/>